<dbReference type="GO" id="GO:0016787">
    <property type="term" value="F:hydrolase activity"/>
    <property type="evidence" value="ECO:0007669"/>
    <property type="project" value="UniProtKB-KW"/>
</dbReference>
<evidence type="ECO:0000256" key="2">
    <source>
        <dbReference type="ARBA" id="ARBA00022723"/>
    </source>
</evidence>
<accession>A0A4R4TGF3</accession>
<keyword evidence="4" id="KW-0460">Magnesium</keyword>
<evidence type="ECO:0000313" key="5">
    <source>
        <dbReference type="EMBL" id="TDC74302.1"/>
    </source>
</evidence>
<sequence>MTYAVVFSDVDETVIRTKSMFRFLEFYLAHRGEPAGTYERLVGEIRRGADSGVPRHEINRRYYRFYAGEEADRLAAVGRDWFAHESERGLFVPETRRALDAHAAAGEPIVLVSGSFFACLDPIAEETGATWAIGTRPVIRRGRLTGEVLVPMIGAAKGRVAHVAAAVRGADLAECAAYGDHISDLDLLGAVGHPVVVGADPGLNAHADQAGWRRLPIGDGEAELRELETI</sequence>
<dbReference type="InterPro" id="IPR023214">
    <property type="entry name" value="HAD_sf"/>
</dbReference>
<comment type="similarity">
    <text evidence="1">Belongs to the HAD-like hydrolase superfamily. SerB family.</text>
</comment>
<comment type="caution">
    <text evidence="5">The sequence shown here is derived from an EMBL/GenBank/DDBJ whole genome shotgun (WGS) entry which is preliminary data.</text>
</comment>
<dbReference type="Gene3D" id="1.20.1440.100">
    <property type="entry name" value="SG protein - dephosphorylation function"/>
    <property type="match status" value="1"/>
</dbReference>
<dbReference type="NCBIfam" id="TIGR01488">
    <property type="entry name" value="HAD-SF-IB"/>
    <property type="match status" value="1"/>
</dbReference>
<dbReference type="GO" id="GO:0046872">
    <property type="term" value="F:metal ion binding"/>
    <property type="evidence" value="ECO:0007669"/>
    <property type="project" value="UniProtKB-KW"/>
</dbReference>
<keyword evidence="2" id="KW-0479">Metal-binding</keyword>
<dbReference type="Pfam" id="PF12710">
    <property type="entry name" value="HAD"/>
    <property type="match status" value="1"/>
</dbReference>
<dbReference type="NCBIfam" id="TIGR01490">
    <property type="entry name" value="HAD-SF-IB-hyp1"/>
    <property type="match status" value="1"/>
</dbReference>
<dbReference type="Proteomes" id="UP000295345">
    <property type="component" value="Unassembled WGS sequence"/>
</dbReference>
<dbReference type="EMBL" id="SMKI01000154">
    <property type="protein sequence ID" value="TDC74302.1"/>
    <property type="molecule type" value="Genomic_DNA"/>
</dbReference>
<evidence type="ECO:0000313" key="6">
    <source>
        <dbReference type="Proteomes" id="UP000295345"/>
    </source>
</evidence>
<dbReference type="OrthoDB" id="25607at2"/>
<dbReference type="SUPFAM" id="SSF56784">
    <property type="entry name" value="HAD-like"/>
    <property type="match status" value="1"/>
</dbReference>
<dbReference type="RefSeq" id="WP_132818748.1">
    <property type="nucleotide sequence ID" value="NZ_SMKI01000154.1"/>
</dbReference>
<keyword evidence="3 5" id="KW-0378">Hydrolase</keyword>
<evidence type="ECO:0000256" key="1">
    <source>
        <dbReference type="ARBA" id="ARBA00009184"/>
    </source>
</evidence>
<dbReference type="PANTHER" id="PTHR43344">
    <property type="entry name" value="PHOSPHOSERINE PHOSPHATASE"/>
    <property type="match status" value="1"/>
</dbReference>
<reference evidence="5 6" key="1">
    <citation type="submission" date="2019-03" db="EMBL/GenBank/DDBJ databases">
        <title>Draft genome sequences of novel Actinobacteria.</title>
        <authorList>
            <person name="Sahin N."/>
            <person name="Ay H."/>
            <person name="Saygin H."/>
        </authorList>
    </citation>
    <scope>NUCLEOTIDE SEQUENCE [LARGE SCALE GENOMIC DNA]</scope>
    <source>
        <strain evidence="5 6">DSM 41900</strain>
    </source>
</reference>
<proteinExistence type="inferred from homology"/>
<dbReference type="InterPro" id="IPR036412">
    <property type="entry name" value="HAD-like_sf"/>
</dbReference>
<keyword evidence="6" id="KW-1185">Reference proteome</keyword>
<dbReference type="InterPro" id="IPR050582">
    <property type="entry name" value="HAD-like_SerB"/>
</dbReference>
<protein>
    <submittedName>
        <fullName evidence="5">HAD-IB family hydrolase</fullName>
    </submittedName>
</protein>
<organism evidence="5 6">
    <name type="scientific">Streptomyces hainanensis</name>
    <dbReference type="NCBI Taxonomy" id="402648"/>
    <lineage>
        <taxon>Bacteria</taxon>
        <taxon>Bacillati</taxon>
        <taxon>Actinomycetota</taxon>
        <taxon>Actinomycetes</taxon>
        <taxon>Kitasatosporales</taxon>
        <taxon>Streptomycetaceae</taxon>
        <taxon>Streptomyces</taxon>
    </lineage>
</organism>
<evidence type="ECO:0000256" key="3">
    <source>
        <dbReference type="ARBA" id="ARBA00022801"/>
    </source>
</evidence>
<gene>
    <name evidence="5" type="ORF">E1283_16185</name>
</gene>
<dbReference type="AlphaFoldDB" id="A0A4R4TGF3"/>
<dbReference type="PANTHER" id="PTHR43344:SF13">
    <property type="entry name" value="PHOSPHATASE RV3661-RELATED"/>
    <property type="match status" value="1"/>
</dbReference>
<dbReference type="Gene3D" id="3.40.50.1000">
    <property type="entry name" value="HAD superfamily/HAD-like"/>
    <property type="match status" value="1"/>
</dbReference>
<dbReference type="InterPro" id="IPR006385">
    <property type="entry name" value="HAD_hydro_SerB1"/>
</dbReference>
<name>A0A4R4TGF3_9ACTN</name>
<evidence type="ECO:0000256" key="4">
    <source>
        <dbReference type="ARBA" id="ARBA00022842"/>
    </source>
</evidence>